<gene>
    <name evidence="2" type="ORF">PG991_001264</name>
</gene>
<feature type="compositionally biased region" description="Basic and acidic residues" evidence="1">
    <location>
        <begin position="42"/>
        <end position="60"/>
    </location>
</feature>
<organism evidence="2 3">
    <name type="scientific">Apiospora marii</name>
    <dbReference type="NCBI Taxonomy" id="335849"/>
    <lineage>
        <taxon>Eukaryota</taxon>
        <taxon>Fungi</taxon>
        <taxon>Dikarya</taxon>
        <taxon>Ascomycota</taxon>
        <taxon>Pezizomycotina</taxon>
        <taxon>Sordariomycetes</taxon>
        <taxon>Xylariomycetidae</taxon>
        <taxon>Amphisphaeriales</taxon>
        <taxon>Apiosporaceae</taxon>
        <taxon>Apiospora</taxon>
    </lineage>
</organism>
<feature type="region of interest" description="Disordered" evidence="1">
    <location>
        <begin position="35"/>
        <end position="125"/>
    </location>
</feature>
<dbReference type="EMBL" id="JAQQWI010000003">
    <property type="protein sequence ID" value="KAK8036950.1"/>
    <property type="molecule type" value="Genomic_DNA"/>
</dbReference>
<evidence type="ECO:0000256" key="1">
    <source>
        <dbReference type="SAM" id="MobiDB-lite"/>
    </source>
</evidence>
<feature type="compositionally biased region" description="Polar residues" evidence="1">
    <location>
        <begin position="63"/>
        <end position="75"/>
    </location>
</feature>
<feature type="compositionally biased region" description="Polar residues" evidence="1">
    <location>
        <begin position="87"/>
        <end position="105"/>
    </location>
</feature>
<sequence length="139" mass="15304">MLEAPFAIVALCAPTIGQLGVSAFKDGRFTSRLSSLFRSSKRSQDSRETQETHASKEAPRSSRFGSSTSDTTSAPRRSYVPLESKQPFKTTSITQKVSSNPNQDANGYLRSSVHIGRTDRGSEEDTIPMAAMHRYDWGN</sequence>
<dbReference type="Proteomes" id="UP001396898">
    <property type="component" value="Unassembled WGS sequence"/>
</dbReference>
<protein>
    <submittedName>
        <fullName evidence="2">Uncharacterized protein</fullName>
    </submittedName>
</protein>
<name>A0ABR1STB1_9PEZI</name>
<proteinExistence type="predicted"/>
<accession>A0ABR1STB1</accession>
<reference evidence="2 3" key="1">
    <citation type="submission" date="2023-01" db="EMBL/GenBank/DDBJ databases">
        <title>Analysis of 21 Apiospora genomes using comparative genomics revels a genus with tremendous synthesis potential of carbohydrate active enzymes and secondary metabolites.</title>
        <authorList>
            <person name="Sorensen T."/>
        </authorList>
    </citation>
    <scope>NUCLEOTIDE SEQUENCE [LARGE SCALE GENOMIC DNA]</scope>
    <source>
        <strain evidence="2 3">CBS 20057</strain>
    </source>
</reference>
<keyword evidence="3" id="KW-1185">Reference proteome</keyword>
<evidence type="ECO:0000313" key="3">
    <source>
        <dbReference type="Proteomes" id="UP001396898"/>
    </source>
</evidence>
<evidence type="ECO:0000313" key="2">
    <source>
        <dbReference type="EMBL" id="KAK8036950.1"/>
    </source>
</evidence>
<comment type="caution">
    <text evidence="2">The sequence shown here is derived from an EMBL/GenBank/DDBJ whole genome shotgun (WGS) entry which is preliminary data.</text>
</comment>